<comment type="caution">
    <text evidence="1">The sequence shown here is derived from an EMBL/GenBank/DDBJ whole genome shotgun (WGS) entry which is preliminary data.</text>
</comment>
<dbReference type="EMBL" id="JAESWB010000134">
    <property type="protein sequence ID" value="MBL4952198.1"/>
    <property type="molecule type" value="Genomic_DNA"/>
</dbReference>
<gene>
    <name evidence="1" type="ORF">JK635_08245</name>
</gene>
<organism evidence="1 2">
    <name type="scientific">Neobacillus paridis</name>
    <dbReference type="NCBI Taxonomy" id="2803862"/>
    <lineage>
        <taxon>Bacteria</taxon>
        <taxon>Bacillati</taxon>
        <taxon>Bacillota</taxon>
        <taxon>Bacilli</taxon>
        <taxon>Bacillales</taxon>
        <taxon>Bacillaceae</taxon>
        <taxon>Neobacillus</taxon>
    </lineage>
</organism>
<proteinExistence type="predicted"/>
<dbReference type="RefSeq" id="WP_202653476.1">
    <property type="nucleotide sequence ID" value="NZ_JAESWB010000134.1"/>
</dbReference>
<evidence type="ECO:0000313" key="1">
    <source>
        <dbReference type="EMBL" id="MBL4952198.1"/>
    </source>
</evidence>
<reference evidence="1 2" key="1">
    <citation type="submission" date="2021-01" db="EMBL/GenBank/DDBJ databases">
        <title>Genome public.</title>
        <authorList>
            <person name="Liu C."/>
            <person name="Sun Q."/>
        </authorList>
    </citation>
    <scope>NUCLEOTIDE SEQUENCE [LARGE SCALE GENOMIC DNA]</scope>
    <source>
        <strain evidence="1 2">YIM B02564</strain>
    </source>
</reference>
<sequence>MNKVDLFTVNRDVRCLKCGNRGAVKFYGRYYPRGVGEKADTIKSYEPYRKKPYMSPAVGFGGTIPHECLNCGNRGLIDFGGLEGYKKAFTTIKE</sequence>
<name>A0ABS1TNQ1_9BACI</name>
<keyword evidence="2" id="KW-1185">Reference proteome</keyword>
<dbReference type="Proteomes" id="UP000623967">
    <property type="component" value="Unassembled WGS sequence"/>
</dbReference>
<protein>
    <submittedName>
        <fullName evidence="1">Uncharacterized protein</fullName>
    </submittedName>
</protein>
<evidence type="ECO:0000313" key="2">
    <source>
        <dbReference type="Proteomes" id="UP000623967"/>
    </source>
</evidence>
<accession>A0ABS1TNQ1</accession>